<dbReference type="EMBL" id="KV428186">
    <property type="protein sequence ID" value="KZT34348.1"/>
    <property type="molecule type" value="Genomic_DNA"/>
</dbReference>
<evidence type="ECO:0000256" key="1">
    <source>
        <dbReference type="SAM" id="MobiDB-lite"/>
    </source>
</evidence>
<feature type="compositionally biased region" description="Polar residues" evidence="1">
    <location>
        <begin position="158"/>
        <end position="184"/>
    </location>
</feature>
<feature type="compositionally biased region" description="Polar residues" evidence="1">
    <location>
        <begin position="78"/>
        <end position="93"/>
    </location>
</feature>
<dbReference type="AlphaFoldDB" id="A0A165ZIY3"/>
<name>A0A165ZIY3_9AGAM</name>
<sequence length="312" mass="34226">MRRELDRTFASFRSGNDTEEGGFSSMQAEPPTLDNESLSTPETSMHLGSDVGGGLHRTSSNSASVTFRFLLDPRHRQSSLTPSLTDGTSSAGDSPNRLPMPSPKPLPQVPRNVSSSTAGGSDMYPRVPSGTSTRTRASSLPLLSQDPRDPIDEFFNPTLDSTSQINLSASPDSDPFTTTPSRPSSKFHASRRGNKENEAPTSWHPTQVRTGIRRRSQTLPPSEITHLSIETEDSLYETPVPTRRKASLTMQNRNDVQVHEISPASSDKLSPEAQDIMSQIRRRAASTVGSFVSRSKGRKRTSDTFVAIEWER</sequence>
<feature type="compositionally biased region" description="Pro residues" evidence="1">
    <location>
        <begin position="98"/>
        <end position="108"/>
    </location>
</feature>
<accession>A0A165ZIY3</accession>
<reference evidence="2 3" key="1">
    <citation type="journal article" date="2016" name="Mol. Biol. Evol.">
        <title>Comparative Genomics of Early-Diverging Mushroom-Forming Fungi Provides Insights into the Origins of Lignocellulose Decay Capabilities.</title>
        <authorList>
            <person name="Nagy L.G."/>
            <person name="Riley R."/>
            <person name="Tritt A."/>
            <person name="Adam C."/>
            <person name="Daum C."/>
            <person name="Floudas D."/>
            <person name="Sun H."/>
            <person name="Yadav J.S."/>
            <person name="Pangilinan J."/>
            <person name="Larsson K.H."/>
            <person name="Matsuura K."/>
            <person name="Barry K."/>
            <person name="Labutti K."/>
            <person name="Kuo R."/>
            <person name="Ohm R.A."/>
            <person name="Bhattacharya S.S."/>
            <person name="Shirouzu T."/>
            <person name="Yoshinaga Y."/>
            <person name="Martin F.M."/>
            <person name="Grigoriev I.V."/>
            <person name="Hibbett D.S."/>
        </authorList>
    </citation>
    <scope>NUCLEOTIDE SEQUENCE [LARGE SCALE GENOMIC DNA]</scope>
    <source>
        <strain evidence="2 3">HHB10207 ss-3</strain>
    </source>
</reference>
<feature type="compositionally biased region" description="Polar residues" evidence="1">
    <location>
        <begin position="34"/>
        <end position="43"/>
    </location>
</feature>
<feature type="region of interest" description="Disordered" evidence="1">
    <location>
        <begin position="1"/>
        <end position="60"/>
    </location>
</feature>
<feature type="region of interest" description="Disordered" evidence="1">
    <location>
        <begin position="74"/>
        <end position="206"/>
    </location>
</feature>
<keyword evidence="3" id="KW-1185">Reference proteome</keyword>
<gene>
    <name evidence="2" type="ORF">SISSUDRAFT_1052963</name>
</gene>
<evidence type="ECO:0000313" key="2">
    <source>
        <dbReference type="EMBL" id="KZT34348.1"/>
    </source>
</evidence>
<feature type="compositionally biased region" description="Polar residues" evidence="1">
    <location>
        <begin position="129"/>
        <end position="142"/>
    </location>
</feature>
<organism evidence="2 3">
    <name type="scientific">Sistotremastrum suecicum HHB10207 ss-3</name>
    <dbReference type="NCBI Taxonomy" id="1314776"/>
    <lineage>
        <taxon>Eukaryota</taxon>
        <taxon>Fungi</taxon>
        <taxon>Dikarya</taxon>
        <taxon>Basidiomycota</taxon>
        <taxon>Agaricomycotina</taxon>
        <taxon>Agaricomycetes</taxon>
        <taxon>Sistotremastrales</taxon>
        <taxon>Sistotremastraceae</taxon>
        <taxon>Sistotremastrum</taxon>
    </lineage>
</organism>
<evidence type="ECO:0000313" key="3">
    <source>
        <dbReference type="Proteomes" id="UP000076798"/>
    </source>
</evidence>
<proteinExistence type="predicted"/>
<protein>
    <submittedName>
        <fullName evidence="2">Uncharacterized protein</fullName>
    </submittedName>
</protein>
<dbReference type="Proteomes" id="UP000076798">
    <property type="component" value="Unassembled WGS sequence"/>
</dbReference>